<evidence type="ECO:0000313" key="2">
    <source>
        <dbReference type="Proteomes" id="UP000251714"/>
    </source>
</evidence>
<name>A0A365MMY5_GIBIN</name>
<dbReference type="EMBL" id="PKMI01000072">
    <property type="protein sequence ID" value="RBA09886.1"/>
    <property type="molecule type" value="Genomic_DNA"/>
</dbReference>
<sequence length="71" mass="8063">MFDTDFLRFDLEHPEQVILIPTKYNSQILMERDAEGVVAKMKESSAIPNQTKAYLNPKPRKVVSTAEGPNN</sequence>
<organism evidence="1 2">
    <name type="scientific">Gibberella intermedia</name>
    <name type="common">Bulb rot disease fungus</name>
    <name type="synonym">Fusarium proliferatum</name>
    <dbReference type="NCBI Taxonomy" id="948311"/>
    <lineage>
        <taxon>Eukaryota</taxon>
        <taxon>Fungi</taxon>
        <taxon>Dikarya</taxon>
        <taxon>Ascomycota</taxon>
        <taxon>Pezizomycotina</taxon>
        <taxon>Sordariomycetes</taxon>
        <taxon>Hypocreomycetidae</taxon>
        <taxon>Hypocreales</taxon>
        <taxon>Nectriaceae</taxon>
        <taxon>Fusarium</taxon>
        <taxon>Fusarium fujikuroi species complex</taxon>
    </lineage>
</organism>
<comment type="caution">
    <text evidence="1">The sequence shown here is derived from an EMBL/GenBank/DDBJ whole genome shotgun (WGS) entry which is preliminary data.</text>
</comment>
<evidence type="ECO:0000313" key="1">
    <source>
        <dbReference type="EMBL" id="RBA09886.1"/>
    </source>
</evidence>
<protein>
    <submittedName>
        <fullName evidence="1">Uncharacterized protein</fullName>
    </submittedName>
</protein>
<dbReference type="AlphaFoldDB" id="A0A365MMY5"/>
<dbReference type="Proteomes" id="UP000251714">
    <property type="component" value="Unassembled WGS sequence"/>
</dbReference>
<proteinExistence type="predicted"/>
<gene>
    <name evidence="1" type="ORF">FPRO05_05822</name>
</gene>
<accession>A0A365MMY5</accession>
<reference evidence="1 2" key="1">
    <citation type="submission" date="2017-12" db="EMBL/GenBank/DDBJ databases">
        <title>Genome sequence of the mycotoxigenic crop pathogen Fusarium proliferatum, strain ITEM 2341 from Date Palm.</title>
        <authorList>
            <person name="Almiman B.F."/>
            <person name="Shittu T.A."/>
            <person name="Muthumeenakshi S."/>
            <person name="Baroncelli R."/>
            <person name="Sreenivasaprasada S."/>
        </authorList>
    </citation>
    <scope>NUCLEOTIDE SEQUENCE [LARGE SCALE GENOMIC DNA]</scope>
    <source>
        <strain evidence="1 2">ITEM 2341</strain>
    </source>
</reference>